<dbReference type="Proteomes" id="UP000245790">
    <property type="component" value="Unassembled WGS sequence"/>
</dbReference>
<evidence type="ECO:0000313" key="2">
    <source>
        <dbReference type="Proteomes" id="UP000245790"/>
    </source>
</evidence>
<comment type="caution">
    <text evidence="1">The sequence shown here is derived from an EMBL/GenBank/DDBJ whole genome shotgun (WGS) entry which is preliminary data.</text>
</comment>
<gene>
    <name evidence="1" type="ORF">C8D97_105138</name>
</gene>
<organism evidence="1 2">
    <name type="scientific">Pleionea mediterranea</name>
    <dbReference type="NCBI Taxonomy" id="523701"/>
    <lineage>
        <taxon>Bacteria</taxon>
        <taxon>Pseudomonadati</taxon>
        <taxon>Pseudomonadota</taxon>
        <taxon>Gammaproteobacteria</taxon>
        <taxon>Oceanospirillales</taxon>
        <taxon>Pleioneaceae</taxon>
        <taxon>Pleionea</taxon>
    </lineage>
</organism>
<protein>
    <submittedName>
        <fullName evidence="1">Uncharacterized protein</fullName>
    </submittedName>
</protein>
<name>A0A316FTY1_9GAMM</name>
<proteinExistence type="predicted"/>
<dbReference type="AlphaFoldDB" id="A0A316FTY1"/>
<evidence type="ECO:0000313" key="1">
    <source>
        <dbReference type="EMBL" id="PWK51823.1"/>
    </source>
</evidence>
<dbReference type="OrthoDB" id="1243570at2"/>
<sequence>MNVIQDFCKILRKRSAEHSEAMNRLHDLSGIMASILRQELDSMIRAIYLLSIADISERTRLIEQTLNGEIWTVSTPKGKLKKVTDREMVEQSNKLQGWTLSVYKFGCAFIHFSSFHDYSVSNPFYALSSDEQDDILKHMRYYHGGPLSDNPSFSEIASYFPRVFEKISTNLEHYIKSLELNEVEKIA</sequence>
<accession>A0A316FTY1</accession>
<keyword evidence="2" id="KW-1185">Reference proteome</keyword>
<dbReference type="RefSeq" id="WP_109763213.1">
    <property type="nucleotide sequence ID" value="NZ_QGGU01000005.1"/>
</dbReference>
<reference evidence="1 2" key="1">
    <citation type="submission" date="2018-05" db="EMBL/GenBank/DDBJ databases">
        <title>Genomic Encyclopedia of Type Strains, Phase IV (KMG-IV): sequencing the most valuable type-strain genomes for metagenomic binning, comparative biology and taxonomic classification.</title>
        <authorList>
            <person name="Goeker M."/>
        </authorList>
    </citation>
    <scope>NUCLEOTIDE SEQUENCE [LARGE SCALE GENOMIC DNA]</scope>
    <source>
        <strain evidence="1 2">DSM 25350</strain>
    </source>
</reference>
<dbReference type="EMBL" id="QGGU01000005">
    <property type="protein sequence ID" value="PWK51823.1"/>
    <property type="molecule type" value="Genomic_DNA"/>
</dbReference>